<feature type="transmembrane region" description="Helical" evidence="1">
    <location>
        <begin position="57"/>
        <end position="75"/>
    </location>
</feature>
<dbReference type="EMBL" id="MPIN01000005">
    <property type="protein sequence ID" value="OJH38674.1"/>
    <property type="molecule type" value="Genomic_DNA"/>
</dbReference>
<sequence length="112" mass="12398">MSADTQNLREQFDRLQEALSTRQSTELFAHAGLAFIVAFILGGATGKLFWDSASAPYVAWLGLVATVGLLVYGLLRLSKARTVLADELARYATMMELRRQLRLDDPSALLPR</sequence>
<dbReference type="STRING" id="83449.BON30_20800"/>
<keyword evidence="3" id="KW-1185">Reference proteome</keyword>
<reference evidence="2 3" key="2">
    <citation type="submission" date="2016-12" db="EMBL/GenBank/DDBJ databases">
        <title>Draft Genome Sequence of Cystobacter ferrugineus Strain Cbfe23.</title>
        <authorList>
            <person name="Akbar S."/>
            <person name="Dowd S.E."/>
            <person name="Stevens D.C."/>
        </authorList>
    </citation>
    <scope>NUCLEOTIDE SEQUENCE [LARGE SCALE GENOMIC DNA]</scope>
    <source>
        <strain evidence="2 3">Cbfe23</strain>
    </source>
</reference>
<reference evidence="3" key="1">
    <citation type="submission" date="2016-11" db="EMBL/GenBank/DDBJ databases">
        <authorList>
            <person name="Shukria A."/>
            <person name="Stevens D.C."/>
        </authorList>
    </citation>
    <scope>NUCLEOTIDE SEQUENCE [LARGE SCALE GENOMIC DNA]</scope>
    <source>
        <strain evidence="3">Cbfe23</strain>
    </source>
</reference>
<proteinExistence type="predicted"/>
<name>A0A1L9B8U7_9BACT</name>
<protein>
    <submittedName>
        <fullName evidence="2">Uncharacterized protein</fullName>
    </submittedName>
</protein>
<gene>
    <name evidence="2" type="ORF">BON30_20800</name>
</gene>
<evidence type="ECO:0000313" key="3">
    <source>
        <dbReference type="Proteomes" id="UP000182229"/>
    </source>
</evidence>
<keyword evidence="1" id="KW-1133">Transmembrane helix</keyword>
<evidence type="ECO:0000256" key="1">
    <source>
        <dbReference type="SAM" id="Phobius"/>
    </source>
</evidence>
<evidence type="ECO:0000313" key="2">
    <source>
        <dbReference type="EMBL" id="OJH38674.1"/>
    </source>
</evidence>
<comment type="caution">
    <text evidence="2">The sequence shown here is derived from an EMBL/GenBank/DDBJ whole genome shotgun (WGS) entry which is preliminary data.</text>
</comment>
<accession>A0A1L9B8U7</accession>
<dbReference type="AlphaFoldDB" id="A0A1L9B8U7"/>
<dbReference type="Proteomes" id="UP000182229">
    <property type="component" value="Unassembled WGS sequence"/>
</dbReference>
<keyword evidence="1" id="KW-0472">Membrane</keyword>
<organism evidence="2 3">
    <name type="scientific">Cystobacter ferrugineus</name>
    <dbReference type="NCBI Taxonomy" id="83449"/>
    <lineage>
        <taxon>Bacteria</taxon>
        <taxon>Pseudomonadati</taxon>
        <taxon>Myxococcota</taxon>
        <taxon>Myxococcia</taxon>
        <taxon>Myxococcales</taxon>
        <taxon>Cystobacterineae</taxon>
        <taxon>Archangiaceae</taxon>
        <taxon>Cystobacter</taxon>
    </lineage>
</organism>
<dbReference type="RefSeq" id="WP_071900120.1">
    <property type="nucleotide sequence ID" value="NZ_MPIN01000005.1"/>
</dbReference>
<keyword evidence="1" id="KW-0812">Transmembrane</keyword>
<feature type="transmembrane region" description="Helical" evidence="1">
    <location>
        <begin position="27"/>
        <end position="45"/>
    </location>
</feature>